<evidence type="ECO:0000256" key="34">
    <source>
        <dbReference type="ARBA" id="ARBA00052989"/>
    </source>
</evidence>
<evidence type="ECO:0000256" key="42">
    <source>
        <dbReference type="RuleBase" id="RU003707"/>
    </source>
</evidence>
<dbReference type="InterPro" id="IPR001753">
    <property type="entry name" value="Enoyl-CoA_hydra/iso"/>
</dbReference>
<comment type="catalytic activity">
    <reaction evidence="27">
        <text>a 4-saturated-(3S)-3-hydroxyacyl-CoA = a (3E)-enoyl-CoA + H2O</text>
        <dbReference type="Rhea" id="RHEA:20724"/>
        <dbReference type="ChEBI" id="CHEBI:15377"/>
        <dbReference type="ChEBI" id="CHEBI:58521"/>
        <dbReference type="ChEBI" id="CHEBI:137480"/>
        <dbReference type="EC" id="4.2.1.17"/>
    </reaction>
    <physiologicalReaction direction="right-to-left" evidence="27">
        <dbReference type="Rhea" id="RHEA:20726"/>
    </physiologicalReaction>
</comment>
<dbReference type="InterPro" id="IPR008927">
    <property type="entry name" value="6-PGluconate_DH-like_C_sf"/>
</dbReference>
<feature type="active site" description="For hydroxyacyl-coenzyme A dehydrogenase activity" evidence="40">
    <location>
        <position position="673"/>
    </location>
</feature>
<evidence type="ECO:0000256" key="8">
    <source>
        <dbReference type="ARBA" id="ARBA00022553"/>
    </source>
</evidence>
<evidence type="ECO:0000256" key="3">
    <source>
        <dbReference type="ARBA" id="ARBA00005005"/>
    </source>
</evidence>
<dbReference type="Gene3D" id="1.10.1040.50">
    <property type="match status" value="2"/>
</dbReference>
<dbReference type="InterPro" id="IPR012803">
    <property type="entry name" value="Fa_ox_alpha_mit"/>
</dbReference>
<comment type="pathway">
    <text evidence="3">Lipid metabolism; fatty acid beta-oxidation.</text>
</comment>
<keyword evidence="10" id="KW-0999">Mitochondrion inner membrane</keyword>
<keyword evidence="15" id="KW-0520">NAD</keyword>
<evidence type="ECO:0000256" key="19">
    <source>
        <dbReference type="ARBA" id="ARBA00023239"/>
    </source>
</evidence>
<evidence type="ECO:0000256" key="9">
    <source>
        <dbReference type="ARBA" id="ARBA00022679"/>
    </source>
</evidence>
<evidence type="ECO:0000256" key="27">
    <source>
        <dbReference type="ARBA" id="ARBA00051215"/>
    </source>
</evidence>
<dbReference type="InterPro" id="IPR018376">
    <property type="entry name" value="Enoyl-CoA_hyd/isom_CS"/>
</dbReference>
<evidence type="ECO:0000256" key="38">
    <source>
        <dbReference type="ARBA" id="ARBA00077617"/>
    </source>
</evidence>
<comment type="catalytic activity">
    <reaction evidence="26">
        <text>a long-chain (3S)-3-hydroxy fatty acyl-CoA + NAD(+) = a long-chain 3-oxo-fatty acyl-CoA + NADH + H(+)</text>
        <dbReference type="Rhea" id="RHEA:52656"/>
        <dbReference type="ChEBI" id="CHEBI:15378"/>
        <dbReference type="ChEBI" id="CHEBI:57540"/>
        <dbReference type="ChEBI" id="CHEBI:57945"/>
        <dbReference type="ChEBI" id="CHEBI:136757"/>
        <dbReference type="ChEBI" id="CHEBI:136758"/>
        <dbReference type="EC" id="1.1.1.211"/>
    </reaction>
    <physiologicalReaction direction="left-to-right" evidence="26">
        <dbReference type="Rhea" id="RHEA:52657"/>
    </physiologicalReaction>
</comment>
<evidence type="ECO:0000256" key="39">
    <source>
        <dbReference type="ARBA" id="ARBA00083277"/>
    </source>
</evidence>
<comment type="similarity">
    <text evidence="4">In the central section; belongs to the 3-hydroxyacyl-CoA dehydrogenase family.</text>
</comment>
<dbReference type="SUPFAM" id="SSF52096">
    <property type="entry name" value="ClpP/crotonase"/>
    <property type="match status" value="2"/>
</dbReference>
<comment type="similarity">
    <text evidence="5">In the N-terminal section; belongs to the enoyl-CoA hydratase/isomerase family.</text>
</comment>
<dbReference type="Proteomes" id="UP001142055">
    <property type="component" value="Chromosome 3"/>
</dbReference>
<dbReference type="PROSITE" id="PS00166">
    <property type="entry name" value="ENOYL_COA_HYDRATASE"/>
    <property type="match status" value="1"/>
</dbReference>
<feature type="domain" description="3-hydroxyacyl-CoA dehydrogenase NAD binding" evidence="44">
    <location>
        <begin position="1299"/>
        <end position="1478"/>
    </location>
</feature>
<evidence type="ECO:0000313" key="45">
    <source>
        <dbReference type="EMBL" id="KAJ6217692.1"/>
    </source>
</evidence>
<evidence type="ECO:0000256" key="41">
    <source>
        <dbReference type="PIRSR" id="PIRSR612803-2"/>
    </source>
</evidence>
<accession>A0A9Q0M4E0</accession>
<dbReference type="GO" id="GO:0004300">
    <property type="term" value="F:enoyl-CoA hydratase activity"/>
    <property type="evidence" value="ECO:0007669"/>
    <property type="project" value="UniProtKB-EC"/>
</dbReference>
<dbReference type="FunFam" id="3.40.50.720:FF:000009">
    <property type="entry name" value="Fatty oxidation complex, alpha subunit"/>
    <property type="match status" value="2"/>
</dbReference>
<evidence type="ECO:0000256" key="23">
    <source>
        <dbReference type="ARBA" id="ARBA00048361"/>
    </source>
</evidence>
<evidence type="ECO:0000256" key="30">
    <source>
        <dbReference type="ARBA" id="ARBA00052711"/>
    </source>
</evidence>
<evidence type="ECO:0000256" key="16">
    <source>
        <dbReference type="ARBA" id="ARBA00023098"/>
    </source>
</evidence>
<evidence type="ECO:0000256" key="13">
    <source>
        <dbReference type="ARBA" id="ARBA00022990"/>
    </source>
</evidence>
<evidence type="ECO:0000259" key="43">
    <source>
        <dbReference type="Pfam" id="PF00725"/>
    </source>
</evidence>
<feature type="site" description="Important for long-chain enoyl-CoA hydratase activity" evidence="41">
    <location>
        <position position="336"/>
    </location>
</feature>
<evidence type="ECO:0000256" key="32">
    <source>
        <dbReference type="ARBA" id="ARBA00052860"/>
    </source>
</evidence>
<dbReference type="EC" id="1.1.1.211" evidence="36"/>
<comment type="subunit">
    <text evidence="35">Heterotetramer of 2 alpha/HADHA and 2 beta/HADHB subunits; forms the mitochondrial trifunctional enzyme. Also purified as higher order heterooligomers including a 4 alpha/HADHA and 4 beta/HADHB heterooligomer which physiological significance remains unclear. The mitochondrial trifunctional enzyme interacts with MTLN.</text>
</comment>
<comment type="catalytic activity">
    <reaction evidence="33">
        <text>(3S)-3-hydroxydodecanoyl-CoA + NAD(+) = 3-oxododecanoyl-CoA + NADH + H(+)</text>
        <dbReference type="Rhea" id="RHEA:31179"/>
        <dbReference type="ChEBI" id="CHEBI:15378"/>
        <dbReference type="ChEBI" id="CHEBI:57540"/>
        <dbReference type="ChEBI" id="CHEBI:57945"/>
        <dbReference type="ChEBI" id="CHEBI:62558"/>
        <dbReference type="ChEBI" id="CHEBI:62615"/>
    </reaction>
    <physiologicalReaction direction="left-to-right" evidence="33">
        <dbReference type="Rhea" id="RHEA:31180"/>
    </physiologicalReaction>
</comment>
<evidence type="ECO:0000256" key="36">
    <source>
        <dbReference type="ARBA" id="ARBA00066806"/>
    </source>
</evidence>
<dbReference type="InterPro" id="IPR050136">
    <property type="entry name" value="FA_oxidation_alpha_subunit"/>
</dbReference>
<comment type="catalytic activity">
    <reaction evidence="30">
        <text>(3S)-3-hydroxydodecanoyl-CoA = (2E)-dodecenoyl-CoA + H2O</text>
        <dbReference type="Rhea" id="RHEA:31075"/>
        <dbReference type="ChEBI" id="CHEBI:15377"/>
        <dbReference type="ChEBI" id="CHEBI:57330"/>
        <dbReference type="ChEBI" id="CHEBI:62558"/>
    </reaction>
    <physiologicalReaction direction="right-to-left" evidence="30">
        <dbReference type="Rhea" id="RHEA:31077"/>
    </physiologicalReaction>
</comment>
<dbReference type="InterPro" id="IPR036291">
    <property type="entry name" value="NAD(P)-bd_dom_sf"/>
</dbReference>
<dbReference type="InterPro" id="IPR029045">
    <property type="entry name" value="ClpP/crotonase-like_dom_sf"/>
</dbReference>
<keyword evidence="16" id="KW-0443">Lipid metabolism</keyword>
<dbReference type="CDD" id="cd06558">
    <property type="entry name" value="crotonase-like"/>
    <property type="match status" value="2"/>
</dbReference>
<evidence type="ECO:0000256" key="2">
    <source>
        <dbReference type="ARBA" id="ARBA00004273"/>
    </source>
</evidence>
<dbReference type="FunFam" id="3.90.226.10:FF:000011">
    <property type="entry name" value="Fatty acid oxidation complex subunit alpha"/>
    <property type="match status" value="2"/>
</dbReference>
<evidence type="ECO:0000256" key="37">
    <source>
        <dbReference type="ARBA" id="ARBA00068347"/>
    </source>
</evidence>
<dbReference type="GO" id="GO:0005743">
    <property type="term" value="C:mitochondrial inner membrane"/>
    <property type="evidence" value="ECO:0007669"/>
    <property type="project" value="UniProtKB-SubCell"/>
</dbReference>
<evidence type="ECO:0000256" key="35">
    <source>
        <dbReference type="ARBA" id="ARBA00062153"/>
    </source>
</evidence>
<keyword evidence="18" id="KW-0472">Membrane</keyword>
<comment type="catalytic activity">
    <reaction evidence="24">
        <text>a (3S)-3-hydroxyacyl-CoA + NAD(+) = a 3-oxoacyl-CoA + NADH + H(+)</text>
        <dbReference type="Rhea" id="RHEA:22432"/>
        <dbReference type="ChEBI" id="CHEBI:15378"/>
        <dbReference type="ChEBI" id="CHEBI:57318"/>
        <dbReference type="ChEBI" id="CHEBI:57540"/>
        <dbReference type="ChEBI" id="CHEBI:57945"/>
        <dbReference type="ChEBI" id="CHEBI:90726"/>
        <dbReference type="EC" id="1.1.1.35"/>
    </reaction>
</comment>
<evidence type="ECO:0000256" key="18">
    <source>
        <dbReference type="ARBA" id="ARBA00023136"/>
    </source>
</evidence>
<evidence type="ECO:0000256" key="14">
    <source>
        <dbReference type="ARBA" id="ARBA00023002"/>
    </source>
</evidence>
<comment type="catalytic activity">
    <reaction evidence="29">
        <text>(3S)-hydroxyoctanoyl-CoA + NAD(+) = 3-oxooctanoyl-CoA + NADH + H(+)</text>
        <dbReference type="Rhea" id="RHEA:31195"/>
        <dbReference type="ChEBI" id="CHEBI:15378"/>
        <dbReference type="ChEBI" id="CHEBI:57540"/>
        <dbReference type="ChEBI" id="CHEBI:57945"/>
        <dbReference type="ChEBI" id="CHEBI:62617"/>
        <dbReference type="ChEBI" id="CHEBI:62619"/>
    </reaction>
    <physiologicalReaction direction="left-to-right" evidence="29">
        <dbReference type="Rhea" id="RHEA:31196"/>
    </physiologicalReaction>
</comment>
<keyword evidence="13" id="KW-0007">Acetylation</keyword>
<dbReference type="EMBL" id="JAPWDV010000003">
    <property type="protein sequence ID" value="KAJ6217692.1"/>
    <property type="molecule type" value="Genomic_DNA"/>
</dbReference>
<organism evidence="45 46">
    <name type="scientific">Blomia tropicalis</name>
    <name type="common">Mite</name>
    <dbReference type="NCBI Taxonomy" id="40697"/>
    <lineage>
        <taxon>Eukaryota</taxon>
        <taxon>Metazoa</taxon>
        <taxon>Ecdysozoa</taxon>
        <taxon>Arthropoda</taxon>
        <taxon>Chelicerata</taxon>
        <taxon>Arachnida</taxon>
        <taxon>Acari</taxon>
        <taxon>Acariformes</taxon>
        <taxon>Sarcoptiformes</taxon>
        <taxon>Astigmata</taxon>
        <taxon>Glycyphagoidea</taxon>
        <taxon>Echimyopodidae</taxon>
        <taxon>Blomia</taxon>
    </lineage>
</organism>
<evidence type="ECO:0000256" key="28">
    <source>
        <dbReference type="ARBA" id="ARBA00051877"/>
    </source>
</evidence>
<comment type="catalytic activity">
    <reaction evidence="28">
        <text>(3S)-hydroxyoctanoyl-CoA = (2E)-octenoyl-CoA + H2O</text>
        <dbReference type="Rhea" id="RHEA:31199"/>
        <dbReference type="ChEBI" id="CHEBI:15377"/>
        <dbReference type="ChEBI" id="CHEBI:62242"/>
        <dbReference type="ChEBI" id="CHEBI:62617"/>
    </reaction>
    <physiologicalReaction direction="right-to-left" evidence="28">
        <dbReference type="Rhea" id="RHEA:31201"/>
    </physiologicalReaction>
</comment>
<evidence type="ECO:0000256" key="26">
    <source>
        <dbReference type="ARBA" id="ARBA00050446"/>
    </source>
</evidence>
<feature type="site" description="Important for long-chain enoyl-CoA hydratase activity" evidence="41">
    <location>
        <position position="314"/>
    </location>
</feature>
<comment type="catalytic activity">
    <reaction evidence="22">
        <text>(3S)-hydroxyhexadecanoyl-CoA + NAD(+) = 3-oxohexadecanoyl-CoA + NADH + H(+)</text>
        <dbReference type="Rhea" id="RHEA:31159"/>
        <dbReference type="ChEBI" id="CHEBI:15378"/>
        <dbReference type="ChEBI" id="CHEBI:57349"/>
        <dbReference type="ChEBI" id="CHEBI:57540"/>
        <dbReference type="ChEBI" id="CHEBI:57945"/>
        <dbReference type="ChEBI" id="CHEBI:62613"/>
    </reaction>
    <physiologicalReaction direction="left-to-right" evidence="22">
        <dbReference type="Rhea" id="RHEA:31160"/>
    </physiologicalReaction>
</comment>
<evidence type="ECO:0000256" key="7">
    <source>
        <dbReference type="ARBA" id="ARBA00022481"/>
    </source>
</evidence>
<evidence type="ECO:0000256" key="10">
    <source>
        <dbReference type="ARBA" id="ARBA00022792"/>
    </source>
</evidence>
<dbReference type="Pfam" id="PF00378">
    <property type="entry name" value="ECH_1"/>
    <property type="match status" value="2"/>
</dbReference>
<dbReference type="InterPro" id="IPR006176">
    <property type="entry name" value="3-OHacyl-CoA_DH_NAD-bd"/>
</dbReference>
<evidence type="ECO:0000313" key="46">
    <source>
        <dbReference type="Proteomes" id="UP001142055"/>
    </source>
</evidence>
<comment type="catalytic activity">
    <reaction evidence="34">
        <text>1'-[1,2-di-(9Z,12Z-octadecadienoyl)-sn-glycero-3-phospho]-3'-[1-(9Z,12Z-octadecadienoyl)-sn-glycero-3-phospho]-glycerol + hexadecanoyl-CoA = 1'-[1,2-di-(9Z,12Z-octadecadienoyl)-sn-glycero-3-phospho]-3'-[1-(9Z,12Z-octadecadienoyl)-2-hexadecanoyl-sn-glycero-3-phospho]-glycerol + CoA</text>
        <dbReference type="Rhea" id="RHEA:43680"/>
        <dbReference type="ChEBI" id="CHEBI:57287"/>
        <dbReference type="ChEBI" id="CHEBI:57379"/>
        <dbReference type="ChEBI" id="CHEBI:83580"/>
        <dbReference type="ChEBI" id="CHEBI:83583"/>
    </reaction>
    <physiologicalReaction direction="left-to-right" evidence="34">
        <dbReference type="Rhea" id="RHEA:43681"/>
    </physiologicalReaction>
</comment>
<comment type="catalytic activity">
    <reaction evidence="21">
        <text>a (3S)-3-hydroxyacyl-CoA = a (2E)-enoyl-CoA + H2O</text>
        <dbReference type="Rhea" id="RHEA:16105"/>
        <dbReference type="ChEBI" id="CHEBI:15377"/>
        <dbReference type="ChEBI" id="CHEBI:57318"/>
        <dbReference type="ChEBI" id="CHEBI:58856"/>
        <dbReference type="EC" id="4.2.1.17"/>
    </reaction>
    <physiologicalReaction direction="right-to-left" evidence="21">
        <dbReference type="Rhea" id="RHEA:16107"/>
    </physiologicalReaction>
</comment>
<keyword evidence="14" id="KW-0560">Oxidoreductase</keyword>
<sequence>MYKLKASRFFRSLCRLKIIGGGSRKLNLNQKESVKTKPKLRSRLSFFNKIIKRHEKLKCRLEAKRKALKNGKFEARLCLGSQYIPVYELVQTKSLLNPAAIHYAKQLVFIRMDSHGLLFSNRPSIVMESPLMIDNKESSQMFRFLSVPTRVIQWQQIHALKCSKKTLTIKLAKVQNQFQDPETIRLKFLNTRDLKSFSVSDEAVITYEIKDGIAVVRFNDPNSKVNSLSEAFMSSAERVFSELKNSPVKGIVLISGKTDCFVAGADINMIERCKSTSEAEALVKSGHRFFDDLENSPIPVVAAIQGSALGGGLELALAAHYRIAVNDKKTVLALPEVMLGLLPGGGGTQRLPKLINVPDALQMMLMGKNIRPPKAKKMGLIDAVVQPLGPGTNSPAERTLEYLEEVAVNTAKQLADKKLKIDRKRPLAERLFRDALKFQFVRDKVLGKAREQVNKFAKGNYPAPLKIIEVVDSCLSKSRQEGFAHEARAFAELTQTNESKALIGLFHGQTYCKKNHFGEPKKKTDTVAVLGAGLMGAGIVQVSIDKGIRTIMKDTNQQGLTRGQDQIYKGLDGALKKKKISLLERNQFASNLLSTLNYDQFKSVDIVVEAVFEDIKVKHKVLQEVEAVIRDDCIFASNTSALPIGKIAEASKRPENVIGMHYFSPVDKMPLLEIITTDKTSKETTAAAVDLGLRQKKVVIVVKDGPGFYTTRCLAPSMSEIIRLLQEGVTPKDLDRISTSFGFPVGMATLCDEVGIDVATHVANDLGKVFGERFAGGNINFLEEMVAAGNLGRKSGKGFFMYKDAKSKNRELNPSATELLKKYHIEPRTKNSEEDIQYRVAARFVNEAVLCLQEGILSNPIEGDIGAVFGLGFPPFHGGPFRFVDTFGASRVVDMMNRFTDMHGPQFTPCQMLVDHAKDSKIIKMLQNVLKLSTRFGSLRQLYANQQLGRSNSIKFGHSFYRSLSTINEKKGQYITYEIKDNVAVVRFNDLSSKVNSLSEGLMKEAEAILAEVRGTQLESTVKAIVFISGKPDCFVAGADINMLERCKTASEAEMLSLKGHKFLNEIEESPIPVVAAIKGSCLGGGLELALASHYRIAVNDKSTVLAVPEVMLGLLPGGGGTQRLTKLVNVPDALQMMLTAKNIRPSKAKSMGLVDAVVQPLGPGVSSAEDRTLEYLEEVAVQTAKQLAEKKLKIDRKRPLQERLLREALKIKFVRDKVLDKARDEVNKFAKGNYPAPLKIIEVVETALSKSPEEGYAHEAKAFGQLTQTSESKALIGLFHGHTHCKKNHFGKPNKYETVAVLGAGLMGAGIAQVTVDRGINTILKDTAQKGLERGQKQIHDALDKKLAKKKLSILDHDRFLSNLLPTLNYDKFREVDVVIEAVFEDIKVKHKVLQEVESVTRDDCIFASNTSALPITEIAAASKRPDKVIGMHYFSPVDKMPLLEIVATDKTSQETISTAVDLGLKQKKVVIVVKDCPGFYTTRCLSPGMSEIILMLQEGLSPKELDSTSTKFGFPIGVTTLIDEVGIDVAAHVATYMRSIHPERFAGGNPQLLLDMVAAGNLGRKSGKGFYLYDKNEKSNKKGERQMNPSALEILKKHSVNPKLKHNPDDLQQRLASRFINEAILCLQEDILRNPLEGDIGAIFGLGFPPFLGGPFRFIDAIGAQQAVDVMYRFADIYGPQFIPCQLLLDHAKDPNKKFHVKN</sequence>
<evidence type="ECO:0000256" key="17">
    <source>
        <dbReference type="ARBA" id="ARBA00023128"/>
    </source>
</evidence>
<evidence type="ECO:0000256" key="15">
    <source>
        <dbReference type="ARBA" id="ARBA00023027"/>
    </source>
</evidence>
<comment type="subcellular location">
    <subcellularLocation>
        <location evidence="2">Mitochondrion inner membrane</location>
    </subcellularLocation>
</comment>
<dbReference type="GO" id="GO:0016740">
    <property type="term" value="F:transferase activity"/>
    <property type="evidence" value="ECO:0007669"/>
    <property type="project" value="UniProtKB-KW"/>
</dbReference>
<keyword evidence="17" id="KW-0496">Mitochondrion</keyword>
<keyword evidence="11" id="KW-0276">Fatty acid metabolism</keyword>
<evidence type="ECO:0000256" key="33">
    <source>
        <dbReference type="ARBA" id="ARBA00052945"/>
    </source>
</evidence>
<dbReference type="PANTHER" id="PTHR43612">
    <property type="entry name" value="TRIFUNCTIONAL ENZYME SUBUNIT ALPHA"/>
    <property type="match status" value="1"/>
</dbReference>
<keyword evidence="46" id="KW-1185">Reference proteome</keyword>
<evidence type="ECO:0000256" key="21">
    <source>
        <dbReference type="ARBA" id="ARBA00035854"/>
    </source>
</evidence>
<dbReference type="InterPro" id="IPR006108">
    <property type="entry name" value="3HC_DH_C"/>
</dbReference>
<keyword evidence="7" id="KW-0488">Methylation</keyword>
<evidence type="ECO:0000256" key="24">
    <source>
        <dbReference type="ARBA" id="ARBA00049556"/>
    </source>
</evidence>
<evidence type="ECO:0000256" key="40">
    <source>
        <dbReference type="PIRSR" id="PIRSR612803-1"/>
    </source>
</evidence>
<keyword evidence="20" id="KW-0511">Multifunctional enzyme</keyword>
<dbReference type="PANTHER" id="PTHR43612:SF3">
    <property type="entry name" value="TRIFUNCTIONAL ENZYME SUBUNIT ALPHA, MITOCHONDRIAL"/>
    <property type="match status" value="1"/>
</dbReference>
<evidence type="ECO:0000256" key="4">
    <source>
        <dbReference type="ARBA" id="ARBA00007005"/>
    </source>
</evidence>
<feature type="domain" description="3-hydroxyacyl-CoA dehydrogenase NAD binding" evidence="44">
    <location>
        <begin position="526"/>
        <end position="704"/>
    </location>
</feature>
<dbReference type="Pfam" id="PF00725">
    <property type="entry name" value="3HCDH"/>
    <property type="match status" value="2"/>
</dbReference>
<keyword evidence="12" id="KW-0809">Transit peptide</keyword>
<name>A0A9Q0M4E0_BLOTA</name>
<dbReference type="GO" id="GO:0070403">
    <property type="term" value="F:NAD+ binding"/>
    <property type="evidence" value="ECO:0007669"/>
    <property type="project" value="InterPro"/>
</dbReference>
<dbReference type="GO" id="GO:0016509">
    <property type="term" value="F:long-chain (3S)-3-hydroxyacyl-CoA dehydrogenase (NAD+) activity"/>
    <property type="evidence" value="ECO:0007669"/>
    <property type="project" value="UniProtKB-EC"/>
</dbReference>
<evidence type="ECO:0000256" key="12">
    <source>
        <dbReference type="ARBA" id="ARBA00022946"/>
    </source>
</evidence>
<evidence type="ECO:0000259" key="44">
    <source>
        <dbReference type="Pfam" id="PF02737"/>
    </source>
</evidence>
<dbReference type="GO" id="GO:0016507">
    <property type="term" value="C:mitochondrial fatty acid beta-oxidation multienzyme complex"/>
    <property type="evidence" value="ECO:0007669"/>
    <property type="project" value="InterPro"/>
</dbReference>
<evidence type="ECO:0000256" key="25">
    <source>
        <dbReference type="ARBA" id="ARBA00050222"/>
    </source>
</evidence>
<evidence type="ECO:0000256" key="6">
    <source>
        <dbReference type="ARBA" id="ARBA00012076"/>
    </source>
</evidence>
<dbReference type="Gene3D" id="3.90.226.10">
    <property type="entry name" value="2-enoyl-CoA Hydratase, Chain A, domain 1"/>
    <property type="match status" value="2"/>
</dbReference>
<evidence type="ECO:0000256" key="31">
    <source>
        <dbReference type="ARBA" id="ARBA00052834"/>
    </source>
</evidence>
<keyword evidence="19" id="KW-0456">Lyase</keyword>
<evidence type="ECO:0000256" key="22">
    <source>
        <dbReference type="ARBA" id="ARBA00047613"/>
    </source>
</evidence>
<dbReference type="GO" id="GO:0006635">
    <property type="term" value="P:fatty acid beta-oxidation"/>
    <property type="evidence" value="ECO:0007669"/>
    <property type="project" value="InterPro"/>
</dbReference>
<dbReference type="OMA" id="IERCKST"/>
<dbReference type="Pfam" id="PF02737">
    <property type="entry name" value="3HCDH_N"/>
    <property type="match status" value="2"/>
</dbReference>
<protein>
    <recommendedName>
        <fullName evidence="37">Trifunctional enzyme subunit alpha, mitochondrial</fullName>
        <ecNumber evidence="36">1.1.1.211</ecNumber>
        <ecNumber evidence="6">4.2.1.17</ecNumber>
    </recommendedName>
    <alternativeName>
        <fullName evidence="38">Monolysocardiolipin acyltransferase</fullName>
    </alternativeName>
    <alternativeName>
        <fullName evidence="39">TP-alpha</fullName>
    </alternativeName>
</protein>
<evidence type="ECO:0000256" key="29">
    <source>
        <dbReference type="ARBA" id="ARBA00052224"/>
    </source>
</evidence>
<proteinExistence type="inferred from homology"/>
<comment type="catalytic activity">
    <reaction evidence="1">
        <text>(3S)-hydroxyhexadecanoyl-CoA = (2E)-hexadecenoyl-CoA + H2O</text>
        <dbReference type="Rhea" id="RHEA:31163"/>
        <dbReference type="ChEBI" id="CHEBI:15377"/>
        <dbReference type="ChEBI" id="CHEBI:61526"/>
        <dbReference type="ChEBI" id="CHEBI:62613"/>
    </reaction>
    <physiologicalReaction direction="right-to-left" evidence="1">
        <dbReference type="Rhea" id="RHEA:31165"/>
    </physiologicalReaction>
</comment>
<feature type="domain" description="3-hydroxyacyl-CoA dehydrogenase C-terminal" evidence="43">
    <location>
        <begin position="1480"/>
        <end position="1575"/>
    </location>
</feature>
<evidence type="ECO:0000256" key="5">
    <source>
        <dbReference type="ARBA" id="ARBA00008750"/>
    </source>
</evidence>
<evidence type="ECO:0000256" key="20">
    <source>
        <dbReference type="ARBA" id="ARBA00023268"/>
    </source>
</evidence>
<dbReference type="SUPFAM" id="SSF51735">
    <property type="entry name" value="NAD(P)-binding Rossmann-fold domains"/>
    <property type="match status" value="2"/>
</dbReference>
<dbReference type="FunFam" id="1.10.1040.50:FF:000002">
    <property type="entry name" value="Trifunctional enzyme subunit alpha, mitochondrial"/>
    <property type="match status" value="2"/>
</dbReference>
<comment type="catalytic activity">
    <reaction evidence="31">
        <text>(3S)-hydroxytetradecanoyl-CoA + NAD(+) = 3-oxotetradecanoyl-CoA + NADH + H(+)</text>
        <dbReference type="Rhea" id="RHEA:31167"/>
        <dbReference type="ChEBI" id="CHEBI:15378"/>
        <dbReference type="ChEBI" id="CHEBI:57540"/>
        <dbReference type="ChEBI" id="CHEBI:57945"/>
        <dbReference type="ChEBI" id="CHEBI:62543"/>
        <dbReference type="ChEBI" id="CHEBI:62614"/>
    </reaction>
    <physiologicalReaction direction="left-to-right" evidence="31">
        <dbReference type="Rhea" id="RHEA:31168"/>
    </physiologicalReaction>
</comment>
<dbReference type="Gene3D" id="3.40.50.720">
    <property type="entry name" value="NAD(P)-binding Rossmann-like Domain"/>
    <property type="match status" value="2"/>
</dbReference>
<dbReference type="SUPFAM" id="SSF48179">
    <property type="entry name" value="6-phosphogluconate dehydrogenase C-terminal domain-like"/>
    <property type="match status" value="4"/>
</dbReference>
<dbReference type="EC" id="4.2.1.17" evidence="6"/>
<gene>
    <name evidence="45" type="ORF">RDWZM_008849</name>
</gene>
<feature type="domain" description="3-hydroxyacyl-CoA dehydrogenase C-terminal" evidence="43">
    <location>
        <begin position="707"/>
        <end position="802"/>
    </location>
</feature>
<keyword evidence="9" id="KW-0808">Transferase</keyword>
<keyword evidence="8" id="KW-0597">Phosphoprotein</keyword>
<dbReference type="NCBIfam" id="TIGR02441">
    <property type="entry name" value="fa_ox_alpha_mit"/>
    <property type="match status" value="2"/>
</dbReference>
<reference evidence="45" key="1">
    <citation type="submission" date="2022-12" db="EMBL/GenBank/DDBJ databases">
        <title>Genome assemblies of Blomia tropicalis.</title>
        <authorList>
            <person name="Cui Y."/>
        </authorList>
    </citation>
    <scope>NUCLEOTIDE SEQUENCE</scope>
    <source>
        <tissue evidence="45">Adult mites</tissue>
    </source>
</reference>
<comment type="similarity">
    <text evidence="42">Belongs to the enoyl-CoA hydratase/isomerase family.</text>
</comment>
<feature type="site" description="Important for hydroxyacyl-coenzyme A dehydrogenase activity" evidence="41">
    <location>
        <position position="661"/>
    </location>
</feature>
<comment type="catalytic activity">
    <reaction evidence="32">
        <text>1'-[1,2-di-(9Z,12Z-octadecadienoyl)-sn-glycero-3-phospho]-3'-[1-(9Z,12Z-octadecadienoyl)-sn-glycero-3-phospho]-glycerol + (9Z)-octadecenoyl-CoA = 1'-[1,2-di-(9Z,12Z-octadecadienoyl)-sn-glycero-3-phospho]-3'-[1-(9Z,12Z-octadecadienoyl)-2-(9Z-octadecenoyl)-sn-glycero-3-phospho]-glycerol + CoA</text>
        <dbReference type="Rhea" id="RHEA:43676"/>
        <dbReference type="ChEBI" id="CHEBI:57287"/>
        <dbReference type="ChEBI" id="CHEBI:57387"/>
        <dbReference type="ChEBI" id="CHEBI:83580"/>
        <dbReference type="ChEBI" id="CHEBI:83582"/>
    </reaction>
    <physiologicalReaction direction="left-to-right" evidence="32">
        <dbReference type="Rhea" id="RHEA:43677"/>
    </physiologicalReaction>
</comment>
<evidence type="ECO:0000256" key="11">
    <source>
        <dbReference type="ARBA" id="ARBA00022832"/>
    </source>
</evidence>
<comment type="catalytic activity">
    <reaction evidence="23">
        <text>(3S)-hydroxydecanoyl-CoA + NAD(+) = 3-oxodecanoyl-CoA + NADH + H(+)</text>
        <dbReference type="Rhea" id="RHEA:31187"/>
        <dbReference type="ChEBI" id="CHEBI:15378"/>
        <dbReference type="ChEBI" id="CHEBI:57540"/>
        <dbReference type="ChEBI" id="CHEBI:57945"/>
        <dbReference type="ChEBI" id="CHEBI:62548"/>
        <dbReference type="ChEBI" id="CHEBI:62616"/>
    </reaction>
    <physiologicalReaction direction="left-to-right" evidence="23">
        <dbReference type="Rhea" id="RHEA:31188"/>
    </physiologicalReaction>
</comment>
<comment type="caution">
    <text evidence="45">The sequence shown here is derived from an EMBL/GenBank/DDBJ whole genome shotgun (WGS) entry which is preliminary data.</text>
</comment>
<comment type="catalytic activity">
    <reaction evidence="25">
        <text>1'-[1,2-di-(9Z,12Z-octadecadienoyl)-sn-glycero-3-phospho]-3'-[1-(9Z,12Z-octadecadienoyl)-sn-glycero-3-phospho]-glycerol + (9Z,12Z)-octadecadienoyl-CoA = 1',3'-bis-[1,2-di-(9Z,12Z-octadecadienoyl)-sn-glycero-3-phospho]-glycerol + CoA</text>
        <dbReference type="Rhea" id="RHEA:43672"/>
        <dbReference type="ChEBI" id="CHEBI:57287"/>
        <dbReference type="ChEBI" id="CHEBI:57383"/>
        <dbReference type="ChEBI" id="CHEBI:83580"/>
        <dbReference type="ChEBI" id="CHEBI:83581"/>
    </reaction>
    <physiologicalReaction direction="left-to-right" evidence="25">
        <dbReference type="Rhea" id="RHEA:43673"/>
    </physiologicalReaction>
</comment>
<evidence type="ECO:0000256" key="1">
    <source>
        <dbReference type="ARBA" id="ARBA00000469"/>
    </source>
</evidence>